<dbReference type="AlphaFoldDB" id="X6NXV1"/>
<evidence type="ECO:0000256" key="1">
    <source>
        <dbReference type="SAM" id="MobiDB-lite"/>
    </source>
</evidence>
<feature type="region of interest" description="Disordered" evidence="1">
    <location>
        <begin position="151"/>
        <end position="175"/>
    </location>
</feature>
<dbReference type="EMBL" id="ASPP01005380">
    <property type="protein sequence ID" value="ETO30654.1"/>
    <property type="molecule type" value="Genomic_DNA"/>
</dbReference>
<reference evidence="2 3" key="1">
    <citation type="journal article" date="2013" name="Curr. Biol.">
        <title>The Genome of the Foraminiferan Reticulomyxa filosa.</title>
        <authorList>
            <person name="Glockner G."/>
            <person name="Hulsmann N."/>
            <person name="Schleicher M."/>
            <person name="Noegel A.A."/>
            <person name="Eichinger L."/>
            <person name="Gallinger C."/>
            <person name="Pawlowski J."/>
            <person name="Sierra R."/>
            <person name="Euteneuer U."/>
            <person name="Pillet L."/>
            <person name="Moustafa A."/>
            <person name="Platzer M."/>
            <person name="Groth M."/>
            <person name="Szafranski K."/>
            <person name="Schliwa M."/>
        </authorList>
    </citation>
    <scope>NUCLEOTIDE SEQUENCE [LARGE SCALE GENOMIC DNA]</scope>
</reference>
<organism evidence="2 3">
    <name type="scientific">Reticulomyxa filosa</name>
    <dbReference type="NCBI Taxonomy" id="46433"/>
    <lineage>
        <taxon>Eukaryota</taxon>
        <taxon>Sar</taxon>
        <taxon>Rhizaria</taxon>
        <taxon>Retaria</taxon>
        <taxon>Foraminifera</taxon>
        <taxon>Monothalamids</taxon>
        <taxon>Reticulomyxidae</taxon>
        <taxon>Reticulomyxa</taxon>
    </lineage>
</organism>
<comment type="caution">
    <text evidence="2">The sequence shown here is derived from an EMBL/GenBank/DDBJ whole genome shotgun (WGS) entry which is preliminary data.</text>
</comment>
<sequence length="175" mass="18809">SSEKADGGNFRGNDLDPSKHKLPFGTPAGSLARKTSENGLERGTDNRANEFSESGSVTMDSDKIGGSANANGNNSSGNAGNYNNYNSNSNNGYNNNYIGGSACGSAEEHYQKRAQEYALLKSQFFNENNEFNVFDRVTQESKDAVANDAFEEIESNESASGHSSDSSKREFSDDV</sequence>
<protein>
    <submittedName>
        <fullName evidence="2">Uncharacterized protein</fullName>
    </submittedName>
</protein>
<proteinExistence type="predicted"/>
<name>X6NXV1_RETFI</name>
<accession>X6NXV1</accession>
<feature type="non-terminal residue" evidence="2">
    <location>
        <position position="175"/>
    </location>
</feature>
<feature type="compositionally biased region" description="Low complexity" evidence="1">
    <location>
        <begin position="64"/>
        <end position="100"/>
    </location>
</feature>
<keyword evidence="3" id="KW-1185">Reference proteome</keyword>
<evidence type="ECO:0000313" key="2">
    <source>
        <dbReference type="EMBL" id="ETO30654.1"/>
    </source>
</evidence>
<feature type="compositionally biased region" description="Basic and acidic residues" evidence="1">
    <location>
        <begin position="165"/>
        <end position="175"/>
    </location>
</feature>
<feature type="compositionally biased region" description="Basic and acidic residues" evidence="1">
    <location>
        <begin position="34"/>
        <end position="50"/>
    </location>
</feature>
<gene>
    <name evidence="2" type="ORF">RFI_06466</name>
</gene>
<feature type="non-terminal residue" evidence="2">
    <location>
        <position position="1"/>
    </location>
</feature>
<dbReference type="Proteomes" id="UP000023152">
    <property type="component" value="Unassembled WGS sequence"/>
</dbReference>
<evidence type="ECO:0000313" key="3">
    <source>
        <dbReference type="Proteomes" id="UP000023152"/>
    </source>
</evidence>
<feature type="region of interest" description="Disordered" evidence="1">
    <location>
        <begin position="1"/>
        <end position="109"/>
    </location>
</feature>